<keyword evidence="1" id="KW-0238">DNA-binding</keyword>
<dbReference type="GO" id="GO:0003677">
    <property type="term" value="F:DNA binding"/>
    <property type="evidence" value="ECO:0007669"/>
    <property type="project" value="UniProtKB-KW"/>
</dbReference>
<reference evidence="3 4" key="1">
    <citation type="submission" date="2013-07" db="EMBL/GenBank/DDBJ databases">
        <title>Comparative Genomic and Metabolomic Analysis of Twelve Strains of Pseudoalteromonas luteoviolacea.</title>
        <authorList>
            <person name="Vynne N.G."/>
            <person name="Mansson M."/>
            <person name="Gram L."/>
        </authorList>
    </citation>
    <scope>NUCLEOTIDE SEQUENCE [LARGE SCALE GENOMIC DNA]</scope>
    <source>
        <strain evidence="3 4">S4060-1</strain>
    </source>
</reference>
<dbReference type="Gene3D" id="1.10.150.130">
    <property type="match status" value="1"/>
</dbReference>
<feature type="domain" description="Integrase SAM-like N-terminal" evidence="2">
    <location>
        <begin position="23"/>
        <end position="82"/>
    </location>
</feature>
<evidence type="ECO:0000259" key="2">
    <source>
        <dbReference type="Pfam" id="PF13495"/>
    </source>
</evidence>
<dbReference type="InterPro" id="IPR004107">
    <property type="entry name" value="Integrase_SAM-like_N"/>
</dbReference>
<accession>A0A167PDK0</accession>
<dbReference type="Proteomes" id="UP000076661">
    <property type="component" value="Unassembled WGS sequence"/>
</dbReference>
<evidence type="ECO:0000313" key="4">
    <source>
        <dbReference type="Proteomes" id="UP000076661"/>
    </source>
</evidence>
<dbReference type="InterPro" id="IPR010998">
    <property type="entry name" value="Integrase_recombinase_N"/>
</dbReference>
<sequence>MAIFIYDLSAYVYTKVCQKYHFILPILSRCHHSFLHPNALGEVAVEQFLSHLANQQNVAANTQAQALNALVYMYKEITKRPLSLGPKFNQSRRQQLLPIVLTEQEVITLLT</sequence>
<dbReference type="RefSeq" id="WP_063379539.1">
    <property type="nucleotide sequence ID" value="NZ_AUXX01000001.1"/>
</dbReference>
<dbReference type="PATRIC" id="fig|1365257.3.peg.87"/>
<dbReference type="Pfam" id="PF13495">
    <property type="entry name" value="Phage_int_SAM_4"/>
    <property type="match status" value="1"/>
</dbReference>
<dbReference type="EMBL" id="AUXX01000001">
    <property type="protein sequence ID" value="KZN70401.1"/>
    <property type="molecule type" value="Genomic_DNA"/>
</dbReference>
<proteinExistence type="predicted"/>
<evidence type="ECO:0000313" key="3">
    <source>
        <dbReference type="EMBL" id="KZN70401.1"/>
    </source>
</evidence>
<organism evidence="3 4">
    <name type="scientific">Pseudoalteromonas luteoviolacea S4060-1</name>
    <dbReference type="NCBI Taxonomy" id="1365257"/>
    <lineage>
        <taxon>Bacteria</taxon>
        <taxon>Pseudomonadati</taxon>
        <taxon>Pseudomonadota</taxon>
        <taxon>Gammaproteobacteria</taxon>
        <taxon>Alteromonadales</taxon>
        <taxon>Pseudoalteromonadaceae</taxon>
        <taxon>Pseudoalteromonas</taxon>
    </lineage>
</organism>
<protein>
    <recommendedName>
        <fullName evidence="2">Integrase SAM-like N-terminal domain-containing protein</fullName>
    </recommendedName>
</protein>
<evidence type="ECO:0000256" key="1">
    <source>
        <dbReference type="ARBA" id="ARBA00023125"/>
    </source>
</evidence>
<dbReference type="AlphaFoldDB" id="A0A167PDK0"/>
<name>A0A167PDK0_9GAMM</name>
<comment type="caution">
    <text evidence="3">The sequence shown here is derived from an EMBL/GenBank/DDBJ whole genome shotgun (WGS) entry which is preliminary data.</text>
</comment>
<gene>
    <name evidence="3" type="ORF">N478_00425</name>
</gene>
<dbReference type="GO" id="GO:0015074">
    <property type="term" value="P:DNA integration"/>
    <property type="evidence" value="ECO:0007669"/>
    <property type="project" value="InterPro"/>
</dbReference>